<dbReference type="EMBL" id="PHEX01000081">
    <property type="protein sequence ID" value="PKQ27539.1"/>
    <property type="molecule type" value="Genomic_DNA"/>
</dbReference>
<comment type="caution">
    <text evidence="2">The sequence shown here is derived from an EMBL/GenBank/DDBJ whole genome shotgun (WGS) entry which is preliminary data.</text>
</comment>
<dbReference type="PANTHER" id="PTHR37945">
    <property type="entry name" value="EXTRACELLULAR TUNGSTATE BINDING PROTEIN"/>
    <property type="match status" value="1"/>
</dbReference>
<dbReference type="InterPro" id="IPR052738">
    <property type="entry name" value="ABC-Tungstate_binding"/>
</dbReference>
<accession>A0A2N3G478</accession>
<dbReference type="InterPro" id="IPR024370">
    <property type="entry name" value="PBP_domain"/>
</dbReference>
<protein>
    <submittedName>
        <fullName evidence="2">Tungsten ABC transporter substrate-binding protein</fullName>
    </submittedName>
</protein>
<feature type="domain" description="PBP" evidence="1">
    <location>
        <begin position="15"/>
        <end position="241"/>
    </location>
</feature>
<reference evidence="2 3" key="1">
    <citation type="journal article" date="2017" name="ISME J.">
        <title>Potential for microbial H2 and metal transformations associated with novel bacteria and archaea in deep terrestrial subsurface sediments.</title>
        <authorList>
            <person name="Hernsdorf A.W."/>
            <person name="Amano Y."/>
            <person name="Miyakawa K."/>
            <person name="Ise K."/>
            <person name="Suzuki Y."/>
            <person name="Anantharaman K."/>
            <person name="Probst A."/>
            <person name="Burstein D."/>
            <person name="Thomas B.C."/>
            <person name="Banfield J.F."/>
        </authorList>
    </citation>
    <scope>NUCLEOTIDE SEQUENCE [LARGE SCALE GENOMIC DNA]</scope>
    <source>
        <strain evidence="2">HGW-Actinobacteria-3</strain>
    </source>
</reference>
<evidence type="ECO:0000313" key="2">
    <source>
        <dbReference type="EMBL" id="PKQ27539.1"/>
    </source>
</evidence>
<evidence type="ECO:0000313" key="3">
    <source>
        <dbReference type="Proteomes" id="UP000233654"/>
    </source>
</evidence>
<dbReference type="AlphaFoldDB" id="A0A2N3G478"/>
<evidence type="ECO:0000259" key="1">
    <source>
        <dbReference type="Pfam" id="PF12849"/>
    </source>
</evidence>
<dbReference type="PANTHER" id="PTHR37945:SF1">
    <property type="entry name" value="EXTRACELLULAR TUNGSTATE BINDING PROTEIN"/>
    <property type="match status" value="1"/>
</dbReference>
<dbReference type="Pfam" id="PF12849">
    <property type="entry name" value="PBP_like_2"/>
    <property type="match status" value="1"/>
</dbReference>
<sequence length="267" mass="28266">MAAPVILVGGCGKSKPTVLVLATTTSTQDSGLLDVLVPAFEKQYNAKVKAIAVGTGEALKMGEKGDADVLLVHSKAAEEQFVKDGFGLERAQVMYNDFVILGPAADPAGIKGEASAVGALKKIAASRATFVSRADDSGTNKAELNIWKAAGINPKGQPWHVETGQGMGATLAITDQKQGYTLSDRATFIAREGTFNPVILVEGDKALYNQYGVIVVNPDKHPSLKLNTRCAEEFVEYVTSKKGQELIGAYKKNGVVLFHPNASSETQ</sequence>
<name>A0A2N3G478_9ACTN</name>
<gene>
    <name evidence="2" type="ORF">CVT63_07475</name>
</gene>
<organism evidence="2 3">
    <name type="scientific">Candidatus Anoxymicrobium japonicum</name>
    <dbReference type="NCBI Taxonomy" id="2013648"/>
    <lineage>
        <taxon>Bacteria</taxon>
        <taxon>Bacillati</taxon>
        <taxon>Actinomycetota</taxon>
        <taxon>Candidatus Geothermincolia</taxon>
        <taxon>Candidatus Geothermincolales</taxon>
        <taxon>Candidatus Anoxymicrobiaceae</taxon>
        <taxon>Candidatus Anoxymicrobium</taxon>
    </lineage>
</organism>
<dbReference type="Proteomes" id="UP000233654">
    <property type="component" value="Unassembled WGS sequence"/>
</dbReference>
<dbReference type="SUPFAM" id="SSF53850">
    <property type="entry name" value="Periplasmic binding protein-like II"/>
    <property type="match status" value="1"/>
</dbReference>
<dbReference type="Gene3D" id="3.40.190.10">
    <property type="entry name" value="Periplasmic binding protein-like II"/>
    <property type="match status" value="2"/>
</dbReference>
<proteinExistence type="predicted"/>